<organism evidence="2 3">
    <name type="scientific">Artemisia annua</name>
    <name type="common">Sweet wormwood</name>
    <dbReference type="NCBI Taxonomy" id="35608"/>
    <lineage>
        <taxon>Eukaryota</taxon>
        <taxon>Viridiplantae</taxon>
        <taxon>Streptophyta</taxon>
        <taxon>Embryophyta</taxon>
        <taxon>Tracheophyta</taxon>
        <taxon>Spermatophyta</taxon>
        <taxon>Magnoliopsida</taxon>
        <taxon>eudicotyledons</taxon>
        <taxon>Gunneridae</taxon>
        <taxon>Pentapetalae</taxon>
        <taxon>asterids</taxon>
        <taxon>campanulids</taxon>
        <taxon>Asterales</taxon>
        <taxon>Asteraceae</taxon>
        <taxon>Asteroideae</taxon>
        <taxon>Anthemideae</taxon>
        <taxon>Artemisiinae</taxon>
        <taxon>Artemisia</taxon>
    </lineage>
</organism>
<dbReference type="EMBL" id="PKPP01002364">
    <property type="protein sequence ID" value="PWA75725.1"/>
    <property type="molecule type" value="Genomic_DNA"/>
</dbReference>
<dbReference type="GO" id="GO:0005634">
    <property type="term" value="C:nucleus"/>
    <property type="evidence" value="ECO:0007669"/>
    <property type="project" value="TreeGrafter"/>
</dbReference>
<proteinExistence type="predicted"/>
<dbReference type="InterPro" id="IPR026741">
    <property type="entry name" value="SNO"/>
</dbReference>
<dbReference type="GO" id="GO:0006355">
    <property type="term" value="P:regulation of DNA-templated transcription"/>
    <property type="evidence" value="ECO:0007669"/>
    <property type="project" value="InterPro"/>
</dbReference>
<dbReference type="GO" id="GO:0042393">
    <property type="term" value="F:histone binding"/>
    <property type="evidence" value="ECO:0007669"/>
    <property type="project" value="TreeGrafter"/>
</dbReference>
<dbReference type="PANTHER" id="PTHR12706:SF13">
    <property type="entry name" value="PROTEIN FORGETTER 1"/>
    <property type="match status" value="1"/>
</dbReference>
<comment type="caution">
    <text evidence="2">The sequence shown here is derived from an EMBL/GenBank/DDBJ whole genome shotgun (WGS) entry which is preliminary data.</text>
</comment>
<dbReference type="GO" id="GO:0031490">
    <property type="term" value="F:chromatin DNA binding"/>
    <property type="evidence" value="ECO:0007669"/>
    <property type="project" value="TreeGrafter"/>
</dbReference>
<protein>
    <submittedName>
        <fullName evidence="2">TCP-1/cpn60 chaperonin family protein</fullName>
    </submittedName>
</protein>
<dbReference type="STRING" id="35608.A0A2U1NQE9"/>
<dbReference type="Gene3D" id="1.10.560.10">
    <property type="entry name" value="GroEL-like equatorial domain"/>
    <property type="match status" value="1"/>
</dbReference>
<dbReference type="PANTHER" id="PTHR12706">
    <property type="entry name" value="STRAWBERRY NOTCH-RELATED"/>
    <property type="match status" value="1"/>
</dbReference>
<sequence length="163" mass="17798">MTLEAMKKTDDHRGQGAALCSALPVVTVSGAPKALCRDSRIVSRAATTEIELARKLKEFSFTDTGLDPYAIAMFAESFEMIPKTLLSNSMPAVVLLVSSSMLLYLKSSSLTVVTCERVNLGYAISLTKRRVHVISELPWSAGRAIQQFGRSHRSNQASAPKYM</sequence>
<name>A0A2U1NQE9_ARTAN</name>
<reference evidence="2 3" key="1">
    <citation type="journal article" date="2018" name="Mol. Plant">
        <title>The genome of Artemisia annua provides insight into the evolution of Asteraceae family and artemisinin biosynthesis.</title>
        <authorList>
            <person name="Shen Q."/>
            <person name="Zhang L."/>
            <person name="Liao Z."/>
            <person name="Wang S."/>
            <person name="Yan T."/>
            <person name="Shi P."/>
            <person name="Liu M."/>
            <person name="Fu X."/>
            <person name="Pan Q."/>
            <person name="Wang Y."/>
            <person name="Lv Z."/>
            <person name="Lu X."/>
            <person name="Zhang F."/>
            <person name="Jiang W."/>
            <person name="Ma Y."/>
            <person name="Chen M."/>
            <person name="Hao X."/>
            <person name="Li L."/>
            <person name="Tang Y."/>
            <person name="Lv G."/>
            <person name="Zhou Y."/>
            <person name="Sun X."/>
            <person name="Brodelius P.E."/>
            <person name="Rose J.K.C."/>
            <person name="Tang K."/>
        </authorList>
    </citation>
    <scope>NUCLEOTIDE SEQUENCE [LARGE SCALE GENOMIC DNA]</scope>
    <source>
        <strain evidence="3">cv. Huhao1</strain>
        <tissue evidence="2">Leaf</tissue>
    </source>
</reference>
<dbReference type="Proteomes" id="UP000245207">
    <property type="component" value="Unassembled WGS sequence"/>
</dbReference>
<feature type="domain" description="Strawberry notch helicase C" evidence="1">
    <location>
        <begin position="127"/>
        <end position="162"/>
    </location>
</feature>
<gene>
    <name evidence="2" type="ORF">CTI12_AA239790</name>
</gene>
<dbReference type="InterPro" id="IPR026937">
    <property type="entry name" value="SBNO_Helicase_C_dom"/>
</dbReference>
<dbReference type="OrthoDB" id="1748577at2759"/>
<dbReference type="GO" id="GO:0005524">
    <property type="term" value="F:ATP binding"/>
    <property type="evidence" value="ECO:0007669"/>
    <property type="project" value="InterPro"/>
</dbReference>
<evidence type="ECO:0000259" key="1">
    <source>
        <dbReference type="Pfam" id="PF13871"/>
    </source>
</evidence>
<dbReference type="Pfam" id="PF00118">
    <property type="entry name" value="Cpn60_TCP1"/>
    <property type="match status" value="1"/>
</dbReference>
<evidence type="ECO:0000313" key="3">
    <source>
        <dbReference type="Proteomes" id="UP000245207"/>
    </source>
</evidence>
<dbReference type="InterPro" id="IPR002423">
    <property type="entry name" value="Cpn60/GroEL/TCP-1"/>
</dbReference>
<dbReference type="Pfam" id="PF13871">
    <property type="entry name" value="Helicase_C_4"/>
    <property type="match status" value="1"/>
</dbReference>
<evidence type="ECO:0000313" key="2">
    <source>
        <dbReference type="EMBL" id="PWA75725.1"/>
    </source>
</evidence>
<dbReference type="InterPro" id="IPR027413">
    <property type="entry name" value="GROEL-like_equatorial_sf"/>
</dbReference>
<dbReference type="SUPFAM" id="SSF48592">
    <property type="entry name" value="GroEL equatorial domain-like"/>
    <property type="match status" value="1"/>
</dbReference>
<dbReference type="AlphaFoldDB" id="A0A2U1NQE9"/>
<accession>A0A2U1NQE9</accession>
<keyword evidence="3" id="KW-1185">Reference proteome</keyword>